<gene>
    <name evidence="3" type="ORF">K2U94_09490</name>
</gene>
<dbReference type="InterPro" id="IPR012495">
    <property type="entry name" value="TadE-like_dom"/>
</dbReference>
<keyword evidence="1" id="KW-0472">Membrane</keyword>
<keyword evidence="1" id="KW-0812">Transmembrane</keyword>
<comment type="caution">
    <text evidence="3">The sequence shown here is derived from an EMBL/GenBank/DDBJ whole genome shotgun (WGS) entry which is preliminary data.</text>
</comment>
<feature type="domain" description="TadE-like" evidence="2">
    <location>
        <begin position="12"/>
        <end position="54"/>
    </location>
</feature>
<proteinExistence type="predicted"/>
<dbReference type="Proteomes" id="UP001139104">
    <property type="component" value="Unassembled WGS sequence"/>
</dbReference>
<protein>
    <submittedName>
        <fullName evidence="3">Pilus assembly protein</fullName>
    </submittedName>
</protein>
<name>A0ABS9Z6I5_9HYPH</name>
<keyword evidence="4" id="KW-1185">Reference proteome</keyword>
<dbReference type="EMBL" id="JAIVFP010000001">
    <property type="protein sequence ID" value="MCI4682995.1"/>
    <property type="molecule type" value="Genomic_DNA"/>
</dbReference>
<evidence type="ECO:0000256" key="1">
    <source>
        <dbReference type="SAM" id="Phobius"/>
    </source>
</evidence>
<dbReference type="Pfam" id="PF07811">
    <property type="entry name" value="TadE"/>
    <property type="match status" value="1"/>
</dbReference>
<evidence type="ECO:0000313" key="3">
    <source>
        <dbReference type="EMBL" id="MCI4682995.1"/>
    </source>
</evidence>
<feature type="transmembrane region" description="Helical" evidence="1">
    <location>
        <begin position="12"/>
        <end position="33"/>
    </location>
</feature>
<keyword evidence="1" id="KW-1133">Transmembrane helix</keyword>
<accession>A0ABS9Z6I5</accession>
<evidence type="ECO:0000313" key="4">
    <source>
        <dbReference type="Proteomes" id="UP001139104"/>
    </source>
</evidence>
<organism evidence="3 4">
    <name type="scientific">Candidatus Rhodoblastus alkanivorans</name>
    <dbReference type="NCBI Taxonomy" id="2954117"/>
    <lineage>
        <taxon>Bacteria</taxon>
        <taxon>Pseudomonadati</taxon>
        <taxon>Pseudomonadota</taxon>
        <taxon>Alphaproteobacteria</taxon>
        <taxon>Hyphomicrobiales</taxon>
        <taxon>Rhodoblastaceae</taxon>
        <taxon>Rhodoblastus</taxon>
    </lineage>
</organism>
<reference evidence="3" key="1">
    <citation type="journal article" date="2022" name="ISME J.">
        <title>Identification of active gaseous-alkane degraders at natural gas seeps.</title>
        <authorList>
            <person name="Farhan Ul Haque M."/>
            <person name="Hernandez M."/>
            <person name="Crombie A.T."/>
            <person name="Murrell J.C."/>
        </authorList>
    </citation>
    <scope>NUCLEOTIDE SEQUENCE</scope>
    <source>
        <strain evidence="3">PC2</strain>
    </source>
</reference>
<dbReference type="RefSeq" id="WP_243066970.1">
    <property type="nucleotide sequence ID" value="NZ_JAIVFK010000037.1"/>
</dbReference>
<sequence length="126" mass="13460">MKVLNFLRRRDGVSAVEFAMVGPIFISLMLAIFQGGMMLWTQLGLEHAVEAAARCSAVNASTCGSASEIQAYAATQAYGLNLPASTFSYSQSTCGNLVSASYTYPFFSNVFESASMPLKAEACFPT</sequence>
<evidence type="ECO:0000259" key="2">
    <source>
        <dbReference type="Pfam" id="PF07811"/>
    </source>
</evidence>